<evidence type="ECO:0000256" key="2">
    <source>
        <dbReference type="ARBA" id="ARBA00023242"/>
    </source>
</evidence>
<evidence type="ECO:0000256" key="3">
    <source>
        <dbReference type="PROSITE-ProRule" id="PRU00649"/>
    </source>
</evidence>
<feature type="domain" description="TFIIS N-terminal" evidence="5">
    <location>
        <begin position="144"/>
        <end position="229"/>
    </location>
</feature>
<dbReference type="InterPro" id="IPR003617">
    <property type="entry name" value="TFIIS/CRSP70_N_sub"/>
</dbReference>
<feature type="compositionally biased region" description="Polar residues" evidence="4">
    <location>
        <begin position="380"/>
        <end position="389"/>
    </location>
</feature>
<feature type="compositionally biased region" description="Polar residues" evidence="4">
    <location>
        <begin position="29"/>
        <end position="42"/>
    </location>
</feature>
<dbReference type="GO" id="GO:0005634">
    <property type="term" value="C:nucleus"/>
    <property type="evidence" value="ECO:0007669"/>
    <property type="project" value="UniProtKB-SubCell"/>
</dbReference>
<dbReference type="PROSITE" id="PS51319">
    <property type="entry name" value="TFIIS_N"/>
    <property type="match status" value="1"/>
</dbReference>
<feature type="compositionally biased region" description="Polar residues" evidence="4">
    <location>
        <begin position="606"/>
        <end position="617"/>
    </location>
</feature>
<evidence type="ECO:0000256" key="4">
    <source>
        <dbReference type="SAM" id="MobiDB-lite"/>
    </source>
</evidence>
<dbReference type="PANTHER" id="PTHR46548">
    <property type="entry name" value="BAH AND TFIIS DOMAIN-CONTAINING PROTEIN-RELATED"/>
    <property type="match status" value="1"/>
</dbReference>
<dbReference type="OrthoDB" id="1917005at2759"/>
<dbReference type="Proteomes" id="UP000595140">
    <property type="component" value="Unassembled WGS sequence"/>
</dbReference>
<gene>
    <name evidence="6" type="ORF">CCAM_LOCUS15168</name>
</gene>
<dbReference type="InterPro" id="IPR035441">
    <property type="entry name" value="TFIIS/LEDGF_dom_sf"/>
</dbReference>
<protein>
    <recommendedName>
        <fullName evidence="5">TFIIS N-terminal domain-containing protein</fullName>
    </recommendedName>
</protein>
<dbReference type="Gene3D" id="1.20.930.10">
    <property type="entry name" value="Conserved domain common to transcription factors TFIIS, elongin A, CRSP70"/>
    <property type="match status" value="1"/>
</dbReference>
<name>A0A484LAD5_9ASTE</name>
<organism evidence="6 7">
    <name type="scientific">Cuscuta campestris</name>
    <dbReference type="NCBI Taxonomy" id="132261"/>
    <lineage>
        <taxon>Eukaryota</taxon>
        <taxon>Viridiplantae</taxon>
        <taxon>Streptophyta</taxon>
        <taxon>Embryophyta</taxon>
        <taxon>Tracheophyta</taxon>
        <taxon>Spermatophyta</taxon>
        <taxon>Magnoliopsida</taxon>
        <taxon>eudicotyledons</taxon>
        <taxon>Gunneridae</taxon>
        <taxon>Pentapetalae</taxon>
        <taxon>asterids</taxon>
        <taxon>lamiids</taxon>
        <taxon>Solanales</taxon>
        <taxon>Convolvulaceae</taxon>
        <taxon>Cuscuteae</taxon>
        <taxon>Cuscuta</taxon>
        <taxon>Cuscuta subgen. Grammica</taxon>
        <taxon>Cuscuta sect. Cleistogrammica</taxon>
    </lineage>
</organism>
<feature type="region of interest" description="Disordered" evidence="4">
    <location>
        <begin position="285"/>
        <end position="344"/>
    </location>
</feature>
<feature type="region of interest" description="Disordered" evidence="4">
    <location>
        <begin position="367"/>
        <end position="401"/>
    </location>
</feature>
<feature type="region of interest" description="Disordered" evidence="4">
    <location>
        <begin position="597"/>
        <end position="623"/>
    </location>
</feature>
<reference evidence="6 7" key="1">
    <citation type="submission" date="2018-04" db="EMBL/GenBank/DDBJ databases">
        <authorList>
            <person name="Vogel A."/>
        </authorList>
    </citation>
    <scope>NUCLEOTIDE SEQUENCE [LARGE SCALE GENOMIC DNA]</scope>
</reference>
<feature type="compositionally biased region" description="Low complexity" evidence="4">
    <location>
        <begin position="296"/>
        <end position="313"/>
    </location>
</feature>
<evidence type="ECO:0000313" key="6">
    <source>
        <dbReference type="EMBL" id="VFQ73392.1"/>
    </source>
</evidence>
<evidence type="ECO:0000313" key="7">
    <source>
        <dbReference type="Proteomes" id="UP000595140"/>
    </source>
</evidence>
<dbReference type="CDD" id="cd00183">
    <property type="entry name" value="TFIIS_I"/>
    <property type="match status" value="1"/>
</dbReference>
<dbReference type="Pfam" id="PF08711">
    <property type="entry name" value="Med26"/>
    <property type="match status" value="1"/>
</dbReference>
<accession>A0A484LAD5</accession>
<keyword evidence="2 3" id="KW-0539">Nucleus</keyword>
<feature type="region of interest" description="Disordered" evidence="4">
    <location>
        <begin position="1"/>
        <end position="59"/>
    </location>
</feature>
<keyword evidence="7" id="KW-1185">Reference proteome</keyword>
<evidence type="ECO:0000259" key="5">
    <source>
        <dbReference type="PROSITE" id="PS51319"/>
    </source>
</evidence>
<comment type="subcellular location">
    <subcellularLocation>
        <location evidence="1 3">Nucleus</location>
    </subcellularLocation>
</comment>
<dbReference type="SUPFAM" id="SSF47676">
    <property type="entry name" value="Conserved domain common to transcription factors TFIIS, elongin A, CRSP70"/>
    <property type="match status" value="1"/>
</dbReference>
<evidence type="ECO:0000256" key="1">
    <source>
        <dbReference type="ARBA" id="ARBA00004123"/>
    </source>
</evidence>
<dbReference type="SMART" id="SM00509">
    <property type="entry name" value="TFS2N"/>
    <property type="match status" value="1"/>
</dbReference>
<dbReference type="PANTHER" id="PTHR46548:SF1">
    <property type="entry name" value="BAH AND TFIIS DOMAIN-CONTAINING PROTEIN-RELATED"/>
    <property type="match status" value="1"/>
</dbReference>
<dbReference type="InterPro" id="IPR017923">
    <property type="entry name" value="TFIIS_N"/>
</dbReference>
<feature type="region of interest" description="Disordered" evidence="4">
    <location>
        <begin position="503"/>
        <end position="529"/>
    </location>
</feature>
<proteinExistence type="predicted"/>
<sequence length="1402" mass="151602">MQESLQPVGRSPKPNNISMSASLLKHGSDNIQSNVTSISSQVKGKRRERGDQSSAPVMQEHSLKIDDSDSGMCETRSSLKYEISKITERGGLVDFEGVDKLIQLMQPDRLRKMDLISRSMFAGVVAVTDRFDCLNRFVRLRGLPVLDEWLQDVHRGRVGDGNQKDDGKYVEEFLLVLLHALDKLPVNLQALQMCNIGKSVNHLRSHKNIDIQKKARSLVDTWKKRVEAEMNMIDSKSGSAQAIVWPSKSRLTEAPHSANKTSGGSNDVTLKTSVAILSASKAVSLKHSQREPIMKSASPRPLSSSSSPVPGKDSQTRVSISGTPDFSLVKEDTNSGPNQFNKHGQFLSGKEDARNYIAASISNAKISDSSTHHQKGITGISGTSVSESAGQKEISMGRGSSLQKDYVTEKFSQSAVLGERAVDVPVAEVSSDRLGVKRLTRGCSPTNTVSIGSYEDPSIMNSQASAPLISEKYDQYAKGQNDAYELNAASDVNEESWHSNDLKDILTGSDEGEESPAVLPDEGDSKMADDGKTMEVLKVASSSSETCLKAGKLHEVSFSSMNALVESCAKHSEANASILIGDVVGMNLLASVATEEMSKTDRHSPSLMNSSVPNKTCTSDDSRCKSPHFENIRSACIQRKDNLDDINEEVVDVGSSWSVENFHAIKSVVSEASADIKSGTSPEANATRDEHVGSLWNDSKVAGKTNIDGHKKLRERKAICSGGLLMNNNHSANLHDNETSMLDGNLCKAFSSADGKILGRALSSDFSLDGDRKKMVTTGVEPNPCVAASSCDVREKLEMEVLPPSFNRELIADKVLRGEDTQNVVNQFERQVSDTGDVTIVPNVKAYVNTYSTLCTNKGCEEVNVEVRDILLHNCGGSLSEKEISGISGLELEKHVDRNETKFCCILPDKTSDPVSTTTVQNCGVASLSPESSKMKFDLNEGFVTDDGKYSEVATAIAHGCSSVPLPSPVTSLRTSVPASITVASAAKGPFVPPEELLRFKGVVGWKGSAATSAFRPAEPRKVFFMPLSSVVVSQSEASSCKHARPLFNFDLNVPDERVIEEIRDSSAAVIGSNQYDLRNEASDSPSVRSSAGLDLDLNKVDESNDVGQCSVSSVHGFDRQAAHSKPPECGASRSELKRDFDLNNGPVTDDVIVEHSLFLQNIRGSVNFQQASSRLRMNNQEIGRFSSWVPEGSPYSQITSLMPDRGELSFPILSPGAHRILDHAPVGTPFAPGVYRGTVLPSSPAVHFQSASFPCSVFPYGTTIPLQPGSYSLGPSSCIESTSAGRPYAPLVDSHSFGCASTVPPQFLRPYIVGLPDSINNGSTVNDRKWSMQGLDLNAGPRAVDIEEQVESIPYRQLSIVGSQALSEENSRLYPIPGGFLKRKEPEGGLDKDPFGYKPWH</sequence>
<dbReference type="EMBL" id="OOIL02001193">
    <property type="protein sequence ID" value="VFQ73392.1"/>
    <property type="molecule type" value="Genomic_DNA"/>
</dbReference>